<dbReference type="AlphaFoldDB" id="A0A8H6VK88"/>
<feature type="domain" description="Protein kinase" evidence="6">
    <location>
        <begin position="66"/>
        <end position="450"/>
    </location>
</feature>
<name>A0A8H6VK88_9PEZI</name>
<dbReference type="PANTHER" id="PTHR45646">
    <property type="entry name" value="SERINE/THREONINE-PROTEIN KINASE DOA-RELATED"/>
    <property type="match status" value="1"/>
</dbReference>
<dbReference type="SUPFAM" id="SSF56112">
    <property type="entry name" value="Protein kinase-like (PK-like)"/>
    <property type="match status" value="1"/>
</dbReference>
<keyword evidence="5" id="KW-0067">ATP-binding</keyword>
<organism evidence="7 8">
    <name type="scientific">Pseudocercospora fuligena</name>
    <dbReference type="NCBI Taxonomy" id="685502"/>
    <lineage>
        <taxon>Eukaryota</taxon>
        <taxon>Fungi</taxon>
        <taxon>Dikarya</taxon>
        <taxon>Ascomycota</taxon>
        <taxon>Pezizomycotina</taxon>
        <taxon>Dothideomycetes</taxon>
        <taxon>Dothideomycetidae</taxon>
        <taxon>Mycosphaerellales</taxon>
        <taxon>Mycosphaerellaceae</taxon>
        <taxon>Pseudocercospora</taxon>
    </lineage>
</organism>
<keyword evidence="4 7" id="KW-0418">Kinase</keyword>
<evidence type="ECO:0000256" key="2">
    <source>
        <dbReference type="ARBA" id="ARBA00022679"/>
    </source>
</evidence>
<keyword evidence="1" id="KW-0723">Serine/threonine-protein kinase</keyword>
<dbReference type="SMART" id="SM00220">
    <property type="entry name" value="S_TKc"/>
    <property type="match status" value="1"/>
</dbReference>
<accession>A0A8H6VK88</accession>
<dbReference type="PROSITE" id="PS50011">
    <property type="entry name" value="PROTEIN_KINASE_DOM"/>
    <property type="match status" value="1"/>
</dbReference>
<dbReference type="InterPro" id="IPR011009">
    <property type="entry name" value="Kinase-like_dom_sf"/>
</dbReference>
<dbReference type="GO" id="GO:0005634">
    <property type="term" value="C:nucleus"/>
    <property type="evidence" value="ECO:0007669"/>
    <property type="project" value="TreeGrafter"/>
</dbReference>
<keyword evidence="3" id="KW-0547">Nucleotide-binding</keyword>
<dbReference type="PANTHER" id="PTHR45646:SF11">
    <property type="entry name" value="SERINE_THREONINE-PROTEIN KINASE DOA"/>
    <property type="match status" value="1"/>
</dbReference>
<dbReference type="EMBL" id="JABCIY010000084">
    <property type="protein sequence ID" value="KAF7193467.1"/>
    <property type="molecule type" value="Genomic_DNA"/>
</dbReference>
<dbReference type="GO" id="GO:0043484">
    <property type="term" value="P:regulation of RNA splicing"/>
    <property type="evidence" value="ECO:0007669"/>
    <property type="project" value="TreeGrafter"/>
</dbReference>
<dbReference type="Pfam" id="PF00069">
    <property type="entry name" value="Pkinase"/>
    <property type="match status" value="2"/>
</dbReference>
<reference evidence="7" key="1">
    <citation type="submission" date="2020-04" db="EMBL/GenBank/DDBJ databases">
        <title>Draft genome resource of the tomato pathogen Pseudocercospora fuligena.</title>
        <authorList>
            <person name="Zaccaron A."/>
        </authorList>
    </citation>
    <scope>NUCLEOTIDE SEQUENCE</scope>
    <source>
        <strain evidence="7">PF001</strain>
    </source>
</reference>
<gene>
    <name evidence="7" type="ORF">HII31_05191</name>
</gene>
<proteinExistence type="predicted"/>
<evidence type="ECO:0000259" key="6">
    <source>
        <dbReference type="PROSITE" id="PS50011"/>
    </source>
</evidence>
<evidence type="ECO:0000256" key="1">
    <source>
        <dbReference type="ARBA" id="ARBA00022527"/>
    </source>
</evidence>
<sequence>MATSCLAAPSHIFRNLFRLPAPIRLKVFTSQAPRLIDHTIDEARLPFYKPEAYLPVHPGDKLDAKYEILTKIGYGSYSTVWLAKDITSKFWQPCRYVTLKIGVASDGHVDSNMSREREFNNRVAKSSTHAGRLHVRSPIAHFEISRSDGLKHPCVVYEPMKMTLLSLQSWFGGKMEPRVHVIVKVYLKAILQALDYLHTEVGVAHLDLKADNFLLSFAEDELPKVVDEYLANKLPEDPSFRHVLHGRTVYGAHDCFDGWRIRETLAEMTLQITDFGQSQVLDDGGVHYVPAQPHQFRSPEVIMGTPLSFNADIWNLGCLTWHLLEGEDLFGRIWEHDRKYDGRRHIGSMIALLGPPPSDLLEREKYYREDFYPRKSPGFEPWTYWGGPYFDKEGHFKWPELIPEKLDLTTMMASLEGEDKQMFLDMLRSMLQWDPNERASAKELLDHPWLRVEDD</sequence>
<dbReference type="GO" id="GO:0004674">
    <property type="term" value="F:protein serine/threonine kinase activity"/>
    <property type="evidence" value="ECO:0007669"/>
    <property type="project" value="UniProtKB-KW"/>
</dbReference>
<keyword evidence="2" id="KW-0808">Transferase</keyword>
<evidence type="ECO:0000313" key="8">
    <source>
        <dbReference type="Proteomes" id="UP000660729"/>
    </source>
</evidence>
<evidence type="ECO:0000313" key="7">
    <source>
        <dbReference type="EMBL" id="KAF7193467.1"/>
    </source>
</evidence>
<dbReference type="InterPro" id="IPR008271">
    <property type="entry name" value="Ser/Thr_kinase_AS"/>
</dbReference>
<dbReference type="OrthoDB" id="5979581at2759"/>
<dbReference type="Proteomes" id="UP000660729">
    <property type="component" value="Unassembled WGS sequence"/>
</dbReference>
<dbReference type="Gene3D" id="1.10.510.10">
    <property type="entry name" value="Transferase(Phosphotransferase) domain 1"/>
    <property type="match status" value="1"/>
</dbReference>
<dbReference type="InterPro" id="IPR051175">
    <property type="entry name" value="CLK_kinases"/>
</dbReference>
<evidence type="ECO:0000256" key="5">
    <source>
        <dbReference type="ARBA" id="ARBA00022840"/>
    </source>
</evidence>
<evidence type="ECO:0000256" key="3">
    <source>
        <dbReference type="ARBA" id="ARBA00022741"/>
    </source>
</evidence>
<dbReference type="PROSITE" id="PS00108">
    <property type="entry name" value="PROTEIN_KINASE_ST"/>
    <property type="match status" value="1"/>
</dbReference>
<protein>
    <submittedName>
        <fullName evidence="7">Serine/threonine-protein kinase SRPK</fullName>
    </submittedName>
</protein>
<comment type="caution">
    <text evidence="7">The sequence shown here is derived from an EMBL/GenBank/DDBJ whole genome shotgun (WGS) entry which is preliminary data.</text>
</comment>
<dbReference type="Gene3D" id="3.30.200.20">
    <property type="entry name" value="Phosphorylase Kinase, domain 1"/>
    <property type="match status" value="1"/>
</dbReference>
<dbReference type="InterPro" id="IPR000719">
    <property type="entry name" value="Prot_kinase_dom"/>
</dbReference>
<dbReference type="GO" id="GO:0005524">
    <property type="term" value="F:ATP binding"/>
    <property type="evidence" value="ECO:0007669"/>
    <property type="project" value="UniProtKB-KW"/>
</dbReference>
<keyword evidence="8" id="KW-1185">Reference proteome</keyword>
<evidence type="ECO:0000256" key="4">
    <source>
        <dbReference type="ARBA" id="ARBA00022777"/>
    </source>
</evidence>